<proteinExistence type="predicted"/>
<accession>A0ABR2ZG73</accession>
<protein>
    <submittedName>
        <fullName evidence="2">SERTA domain-containing protein 3</fullName>
    </submittedName>
</protein>
<name>A0ABR2ZG73_9AGAR</name>
<feature type="region of interest" description="Disordered" evidence="1">
    <location>
        <begin position="131"/>
        <end position="159"/>
    </location>
</feature>
<dbReference type="EMBL" id="JBBXMP010000182">
    <property type="protein sequence ID" value="KAL0060298.1"/>
    <property type="molecule type" value="Genomic_DNA"/>
</dbReference>
<feature type="region of interest" description="Disordered" evidence="1">
    <location>
        <begin position="208"/>
        <end position="229"/>
    </location>
</feature>
<comment type="caution">
    <text evidence="2">The sequence shown here is derived from an EMBL/GenBank/DDBJ whole genome shotgun (WGS) entry which is preliminary data.</text>
</comment>
<sequence>MSKRPHSPSSDGLPSIQKVVVSPGNGSIHQSVDLKLNIAQQNNLLLKAQISELEKKIEGLSFDVTTRDLALANTQLKQKDLEMEAQSLRFKTQGLELTQTALNVELEALTAHTPNVIDRLHGDLDLLYRRWRGPPKSTDPQTGEDPAQASNQASEPEMAAEEKLMRDLRMYRERWLKCEKELAVLKRGGLPREVQVFVDQVKGSISKIPVSSSSEARSVATRAASNRSVLSAQRTLSAGLEQLSLSQNAADSPGASVSSRIRSTTTSSHTLISQPTNSPGPSGGPSQSSEPITPASTTHFPNINQASPVLPSDAPKAISPCPSDVGPPNATVGPSGPVVGPTDTEVEPTKTGGKDKTPLGTSTIEAGMENGPVSYPVFLEGTTSPAWLSRAWHYIVNVELGPYSAPYRELQRIWIRLEQAHDWKASGSSQLKGARPRSVQMFISAKAKRWDTTPAIDDQFLAVFPGEMWKWWCSLQPGWRGSPIGNRPPPLPQNAGQSWGKDLVKLGQSGWVLFVVAMQWWALGLIRTTDVQVKEKLEEDWQALVNDIVKTGSEVIKSKSLGGV</sequence>
<organism evidence="2 3">
    <name type="scientific">Marasmius tenuissimus</name>
    <dbReference type="NCBI Taxonomy" id="585030"/>
    <lineage>
        <taxon>Eukaryota</taxon>
        <taxon>Fungi</taxon>
        <taxon>Dikarya</taxon>
        <taxon>Basidiomycota</taxon>
        <taxon>Agaricomycotina</taxon>
        <taxon>Agaricomycetes</taxon>
        <taxon>Agaricomycetidae</taxon>
        <taxon>Agaricales</taxon>
        <taxon>Marasmiineae</taxon>
        <taxon>Marasmiaceae</taxon>
        <taxon>Marasmius</taxon>
    </lineage>
</organism>
<feature type="region of interest" description="Disordered" evidence="1">
    <location>
        <begin position="247"/>
        <end position="361"/>
    </location>
</feature>
<dbReference type="Proteomes" id="UP001437256">
    <property type="component" value="Unassembled WGS sequence"/>
</dbReference>
<feature type="compositionally biased region" description="Low complexity" evidence="1">
    <location>
        <begin position="256"/>
        <end position="291"/>
    </location>
</feature>
<reference evidence="2 3" key="1">
    <citation type="submission" date="2024-05" db="EMBL/GenBank/DDBJ databases">
        <title>A draft genome resource for the thread blight pathogen Marasmius tenuissimus strain MS-2.</title>
        <authorList>
            <person name="Yulfo-Soto G.E."/>
            <person name="Baruah I.K."/>
            <person name="Amoako-Attah I."/>
            <person name="Bukari Y."/>
            <person name="Meinhardt L.W."/>
            <person name="Bailey B.A."/>
            <person name="Cohen S.P."/>
        </authorList>
    </citation>
    <scope>NUCLEOTIDE SEQUENCE [LARGE SCALE GENOMIC DNA]</scope>
    <source>
        <strain evidence="2 3">MS-2</strain>
    </source>
</reference>
<keyword evidence="3" id="KW-1185">Reference proteome</keyword>
<evidence type="ECO:0000256" key="1">
    <source>
        <dbReference type="SAM" id="MobiDB-lite"/>
    </source>
</evidence>
<evidence type="ECO:0000313" key="3">
    <source>
        <dbReference type="Proteomes" id="UP001437256"/>
    </source>
</evidence>
<gene>
    <name evidence="2" type="primary">RBT1_5</name>
    <name evidence="2" type="ORF">AAF712_012921</name>
</gene>
<feature type="compositionally biased region" description="Polar residues" evidence="1">
    <location>
        <begin position="294"/>
        <end position="307"/>
    </location>
</feature>
<evidence type="ECO:0000313" key="2">
    <source>
        <dbReference type="EMBL" id="KAL0060298.1"/>
    </source>
</evidence>